<evidence type="ECO:0000313" key="10">
    <source>
        <dbReference type="EMBL" id="KAI1609876.1"/>
    </source>
</evidence>
<dbReference type="PRINTS" id="PR00070">
    <property type="entry name" value="DHFR"/>
</dbReference>
<proteinExistence type="inferred from homology"/>
<dbReference type="EC" id="1.5.1.3" evidence="2"/>
<dbReference type="InterPro" id="IPR024072">
    <property type="entry name" value="DHFR-like_dom_sf"/>
</dbReference>
<evidence type="ECO:0000256" key="7">
    <source>
        <dbReference type="RuleBase" id="RU004474"/>
    </source>
</evidence>
<dbReference type="PROSITE" id="PS00075">
    <property type="entry name" value="DHFR_1"/>
    <property type="match status" value="1"/>
</dbReference>
<evidence type="ECO:0000256" key="4">
    <source>
        <dbReference type="ARBA" id="ARBA00022563"/>
    </source>
</evidence>
<evidence type="ECO:0000256" key="1">
    <source>
        <dbReference type="ARBA" id="ARBA00004903"/>
    </source>
</evidence>
<evidence type="ECO:0000256" key="8">
    <source>
        <dbReference type="SAM" id="MobiDB-lite"/>
    </source>
</evidence>
<feature type="compositionally biased region" description="Low complexity" evidence="8">
    <location>
        <begin position="1"/>
        <end position="14"/>
    </location>
</feature>
<evidence type="ECO:0000259" key="9">
    <source>
        <dbReference type="PROSITE" id="PS51330"/>
    </source>
</evidence>
<comment type="similarity">
    <text evidence="7">Belongs to the dihydrofolate reductase family.</text>
</comment>
<feature type="region of interest" description="Disordered" evidence="8">
    <location>
        <begin position="1"/>
        <end position="43"/>
    </location>
</feature>
<keyword evidence="6" id="KW-0560">Oxidoreductase</keyword>
<dbReference type="InterPro" id="IPR001796">
    <property type="entry name" value="DHFR_dom"/>
</dbReference>
<dbReference type="EMBL" id="MU404359">
    <property type="protein sequence ID" value="KAI1609876.1"/>
    <property type="molecule type" value="Genomic_DNA"/>
</dbReference>
<comment type="caution">
    <text evidence="10">The sequence shown here is derived from an EMBL/GenBank/DDBJ whole genome shotgun (WGS) entry which is preliminary data.</text>
</comment>
<evidence type="ECO:0000256" key="6">
    <source>
        <dbReference type="ARBA" id="ARBA00023002"/>
    </source>
</evidence>
<keyword evidence="5" id="KW-0521">NADP</keyword>
<dbReference type="SUPFAM" id="SSF53597">
    <property type="entry name" value="Dihydrofolate reductase-like"/>
    <property type="match status" value="1"/>
</dbReference>
<protein>
    <recommendedName>
        <fullName evidence="3">Dihydrofolate reductase</fullName>
        <ecNumber evidence="2">1.5.1.3</ecNumber>
    </recommendedName>
</protein>
<comment type="pathway">
    <text evidence="1">Cofactor biosynthesis; tetrahydrofolate biosynthesis; 5,6,7,8-tetrahydrofolate from 7,8-dihydrofolate: step 1/1.</text>
</comment>
<dbReference type="AlphaFoldDB" id="A0AAN6IA79"/>
<reference evidence="10" key="1">
    <citation type="journal article" date="2022" name="bioRxiv">
        <title>Deciphering the potential niche of two novel black yeast fungi from a biological soil crust based on their genomes, phenotypes, and melanin regulation.</title>
        <authorList>
            <consortium name="DOE Joint Genome Institute"/>
            <person name="Carr E.C."/>
            <person name="Barton Q."/>
            <person name="Grambo S."/>
            <person name="Sullivan M."/>
            <person name="Renfro C.M."/>
            <person name="Kuo A."/>
            <person name="Pangilinan J."/>
            <person name="Lipzen A."/>
            <person name="Keymanesh K."/>
            <person name="Savage E."/>
            <person name="Barry K."/>
            <person name="Grigoriev I.V."/>
            <person name="Riekhof W.R."/>
            <person name="Harris S.S."/>
        </authorList>
    </citation>
    <scope>NUCLEOTIDE SEQUENCE</scope>
    <source>
        <strain evidence="10">JF 03-4F</strain>
    </source>
</reference>
<accession>A0AAN6IA79</accession>
<dbReference type="Gene3D" id="3.40.430.10">
    <property type="entry name" value="Dihydrofolate Reductase, subunit A"/>
    <property type="match status" value="1"/>
</dbReference>
<dbReference type="GO" id="GO:0006730">
    <property type="term" value="P:one-carbon metabolic process"/>
    <property type="evidence" value="ECO:0007669"/>
    <property type="project" value="UniProtKB-KW"/>
</dbReference>
<dbReference type="GO" id="GO:0046655">
    <property type="term" value="P:folic acid metabolic process"/>
    <property type="evidence" value="ECO:0007669"/>
    <property type="project" value="TreeGrafter"/>
</dbReference>
<name>A0AAN6IA79_9EURO</name>
<dbReference type="Proteomes" id="UP001203852">
    <property type="component" value="Unassembled WGS sequence"/>
</dbReference>
<evidence type="ECO:0000256" key="3">
    <source>
        <dbReference type="ARBA" id="ARBA00018886"/>
    </source>
</evidence>
<dbReference type="InterPro" id="IPR017925">
    <property type="entry name" value="DHFR_CS"/>
</dbReference>
<dbReference type="PANTHER" id="PTHR48069">
    <property type="entry name" value="DIHYDROFOLATE REDUCTASE"/>
    <property type="match status" value="1"/>
</dbReference>
<evidence type="ECO:0000256" key="2">
    <source>
        <dbReference type="ARBA" id="ARBA00012856"/>
    </source>
</evidence>
<feature type="compositionally biased region" description="Acidic residues" evidence="8">
    <location>
        <begin position="291"/>
        <end position="303"/>
    </location>
</feature>
<dbReference type="PANTHER" id="PTHR48069:SF3">
    <property type="entry name" value="DIHYDROFOLATE REDUCTASE"/>
    <property type="match status" value="1"/>
</dbReference>
<dbReference type="GO" id="GO:0046654">
    <property type="term" value="P:tetrahydrofolate biosynthetic process"/>
    <property type="evidence" value="ECO:0007669"/>
    <property type="project" value="InterPro"/>
</dbReference>
<dbReference type="PROSITE" id="PS51330">
    <property type="entry name" value="DHFR_2"/>
    <property type="match status" value="1"/>
</dbReference>
<evidence type="ECO:0000256" key="5">
    <source>
        <dbReference type="ARBA" id="ARBA00022857"/>
    </source>
</evidence>
<dbReference type="GO" id="GO:0046452">
    <property type="term" value="P:dihydrofolate metabolic process"/>
    <property type="evidence" value="ECO:0007669"/>
    <property type="project" value="TreeGrafter"/>
</dbReference>
<feature type="region of interest" description="Disordered" evidence="8">
    <location>
        <begin position="372"/>
        <end position="392"/>
    </location>
</feature>
<feature type="region of interest" description="Disordered" evidence="8">
    <location>
        <begin position="184"/>
        <end position="213"/>
    </location>
</feature>
<dbReference type="CDD" id="cd00209">
    <property type="entry name" value="DHFR"/>
    <property type="match status" value="1"/>
</dbReference>
<sequence>MSRVATPPSTTLSGPPSPTELHTTSVTFTDPFDSNDDADTKKMSPTKRIIKTTTTTITPIKVHQKPVYVIVATSLNPPMGIGYKGELPWPQIKADMAFFRKATSHIAPSISPSSSTTSLPSTQTLNAVVMGRKTWESIPPKFRPLSNRLNVIITRAKSSDFARHILKELRASNTQNGEWSLHEFSSHTKQRLRKPSGANRTSTFLTPPPSTQAQAPILISPSLPSVLTLLSKPTPIILPDPIKAGAPTSAPTSNTSTSISINKIFCIGGAEIYKQILAISSNHHDRPAPDSDTDSNSDGESDGEFDVRILQTQVRAHASLASSTELSKQRSPEPDFECDTFFPDLLPADPSIKSTKWKSLPQERLDEWLDGLPVPQSQNSSGDAPGWYRDDKGGVDIRVVGWERRGARSDSVISLPLNFKPSASTR</sequence>
<dbReference type="GO" id="GO:0005739">
    <property type="term" value="C:mitochondrion"/>
    <property type="evidence" value="ECO:0007669"/>
    <property type="project" value="TreeGrafter"/>
</dbReference>
<dbReference type="Pfam" id="PF00186">
    <property type="entry name" value="DHFR_1"/>
    <property type="match status" value="1"/>
</dbReference>
<organism evidence="10 11">
    <name type="scientific">Exophiala viscosa</name>
    <dbReference type="NCBI Taxonomy" id="2486360"/>
    <lineage>
        <taxon>Eukaryota</taxon>
        <taxon>Fungi</taxon>
        <taxon>Dikarya</taxon>
        <taxon>Ascomycota</taxon>
        <taxon>Pezizomycotina</taxon>
        <taxon>Eurotiomycetes</taxon>
        <taxon>Chaetothyriomycetidae</taxon>
        <taxon>Chaetothyriales</taxon>
        <taxon>Herpotrichiellaceae</taxon>
        <taxon>Exophiala</taxon>
    </lineage>
</organism>
<dbReference type="GO" id="GO:0050661">
    <property type="term" value="F:NADP binding"/>
    <property type="evidence" value="ECO:0007669"/>
    <property type="project" value="InterPro"/>
</dbReference>
<dbReference type="InterPro" id="IPR012259">
    <property type="entry name" value="DHFR"/>
</dbReference>
<keyword evidence="4" id="KW-0554">One-carbon metabolism</keyword>
<gene>
    <name evidence="10" type="ORF">EDD36DRAFT_58891</name>
</gene>
<feature type="domain" description="DHFR" evidence="9">
    <location>
        <begin position="66"/>
        <end position="404"/>
    </location>
</feature>
<feature type="region of interest" description="Disordered" evidence="8">
    <location>
        <begin position="283"/>
        <end position="303"/>
    </location>
</feature>
<keyword evidence="11" id="KW-1185">Reference proteome</keyword>
<dbReference type="GO" id="GO:0004146">
    <property type="term" value="F:dihydrofolate reductase activity"/>
    <property type="evidence" value="ECO:0007669"/>
    <property type="project" value="UniProtKB-EC"/>
</dbReference>
<evidence type="ECO:0000313" key="11">
    <source>
        <dbReference type="Proteomes" id="UP001203852"/>
    </source>
</evidence>